<dbReference type="PANTHER" id="PTHR33570">
    <property type="entry name" value="4-CARBOXYMUCONOLACTONE DECARBOXYLASE FAMILY PROTEIN"/>
    <property type="match status" value="1"/>
</dbReference>
<dbReference type="SUPFAM" id="SSF69118">
    <property type="entry name" value="AhpD-like"/>
    <property type="match status" value="1"/>
</dbReference>
<evidence type="ECO:0000256" key="1">
    <source>
        <dbReference type="SAM" id="MobiDB-lite"/>
    </source>
</evidence>
<name>H5TGB0_GORO1</name>
<dbReference type="Proteomes" id="UP000005038">
    <property type="component" value="Unassembled WGS sequence"/>
</dbReference>
<evidence type="ECO:0000313" key="4">
    <source>
        <dbReference type="Proteomes" id="UP000005038"/>
    </source>
</evidence>
<gene>
    <name evidence="3" type="ORF">GOOTI_009_00180</name>
</gene>
<protein>
    <submittedName>
        <fullName evidence="3">Carboxymuconolactone decarboxylase</fullName>
    </submittedName>
</protein>
<comment type="caution">
    <text evidence="3">The sequence shown here is derived from an EMBL/GenBank/DDBJ whole genome shotgun (WGS) entry which is preliminary data.</text>
</comment>
<dbReference type="STRING" id="1108044.GOOTI_009_00180"/>
<dbReference type="Gene3D" id="1.20.1290.10">
    <property type="entry name" value="AhpD-like"/>
    <property type="match status" value="1"/>
</dbReference>
<organism evidence="3 4">
    <name type="scientific">Gordonia otitidis (strain DSM 44809 / CCUG 52243 / JCM 12355 / NBRC 100426 / IFM 10032)</name>
    <dbReference type="NCBI Taxonomy" id="1108044"/>
    <lineage>
        <taxon>Bacteria</taxon>
        <taxon>Bacillati</taxon>
        <taxon>Actinomycetota</taxon>
        <taxon>Actinomycetes</taxon>
        <taxon>Mycobacteriales</taxon>
        <taxon>Gordoniaceae</taxon>
        <taxon>Gordonia</taxon>
    </lineage>
</organism>
<proteinExistence type="predicted"/>
<evidence type="ECO:0000313" key="3">
    <source>
        <dbReference type="EMBL" id="GAB32518.1"/>
    </source>
</evidence>
<dbReference type="EMBL" id="BAFB01000009">
    <property type="protein sequence ID" value="GAB32518.1"/>
    <property type="molecule type" value="Genomic_DNA"/>
</dbReference>
<dbReference type="PANTHER" id="PTHR33570:SF2">
    <property type="entry name" value="CARBOXYMUCONOLACTONE DECARBOXYLASE-LIKE DOMAIN-CONTAINING PROTEIN"/>
    <property type="match status" value="1"/>
</dbReference>
<dbReference type="AlphaFoldDB" id="H5TGB0"/>
<evidence type="ECO:0000259" key="2">
    <source>
        <dbReference type="Pfam" id="PF02627"/>
    </source>
</evidence>
<accession>H5TGB0</accession>
<dbReference type="InterPro" id="IPR003779">
    <property type="entry name" value="CMD-like"/>
</dbReference>
<dbReference type="InterPro" id="IPR029032">
    <property type="entry name" value="AhpD-like"/>
</dbReference>
<dbReference type="GO" id="GO:0051920">
    <property type="term" value="F:peroxiredoxin activity"/>
    <property type="evidence" value="ECO:0007669"/>
    <property type="project" value="InterPro"/>
</dbReference>
<keyword evidence="4" id="KW-1185">Reference proteome</keyword>
<sequence length="141" mass="15464">MTDVDDTAVGNDAESGAPTDAQTAQRKRGLDLMSQVYGWEMSDGPGLHFAHTADQLFAEVWSRPALSIRDRRLVLLGALAATGQIDVAEIQAGAALGNEELTPEQLEEIALFLCYYVGWPLGTKMNMMFGQVINKHRKSQR</sequence>
<feature type="region of interest" description="Disordered" evidence="1">
    <location>
        <begin position="1"/>
        <end position="26"/>
    </location>
</feature>
<dbReference type="RefSeq" id="WP_007236786.1">
    <property type="nucleotide sequence ID" value="NZ_BAFB01000009.1"/>
</dbReference>
<reference evidence="3" key="1">
    <citation type="submission" date="2012-02" db="EMBL/GenBank/DDBJ databases">
        <title>Whole genome shotgun sequence of Gordonia otitidis NBRC 100426.</title>
        <authorList>
            <person name="Yoshida I."/>
            <person name="Hosoyama A."/>
            <person name="Tsuchikane K."/>
            <person name="Katsumata H."/>
            <person name="Yamazaki S."/>
            <person name="Fujita N."/>
        </authorList>
    </citation>
    <scope>NUCLEOTIDE SEQUENCE [LARGE SCALE GENOMIC DNA]</scope>
    <source>
        <strain evidence="3">NBRC 100426</strain>
    </source>
</reference>
<feature type="domain" description="Carboxymuconolactone decarboxylase-like" evidence="2">
    <location>
        <begin position="56"/>
        <end position="120"/>
    </location>
</feature>
<dbReference type="Pfam" id="PF02627">
    <property type="entry name" value="CMD"/>
    <property type="match status" value="1"/>
</dbReference>
<dbReference type="InterPro" id="IPR052512">
    <property type="entry name" value="4CMD/NDH-1_regulator"/>
</dbReference>